<dbReference type="OMA" id="HKEENHE"/>
<dbReference type="OrthoDB" id="327305at2759"/>
<sequence>MLKKFHLIKQNFGQFWLTQNTKKYFCSFDSANVPLQVDYNQIMVKIGKAKTFEDKYNILQMKSAQQIFDLVYKPKIQLSLNEYIKILEQLTNICVGQTYKEIYGVEKILSKIEENFKLFSNFGAQEDENSPYIGSLMKSLNQIEYYKNMEFWMKICDQICQERMDFTSKEIRESLLGLFIIKRLSSKEWQQKIVQKSIRILISYFEVHLSKNQFNLDDIVTLGYAFYQHYGQDYLKNKTYILQTIEMNASTQIKQMQDEIFFSNANETNNSKRHKNNTADQQCSDQQSSEKCDQINQEQQQNLKRDHEEKINELEEDIKNQLIQIAFLFSLCDYKSSYIINQISQYFTPNILSQQKQSQYFEKNRYLMSKFLYYLTYIQQKNYFNNINQYFPMIEENLVSYSSKLKQKQALQQFSSSNSDLTNKTSSDYKIVYKRNLEYDDIKQEQFIFQKFNNKIDITLQDLCLILESIQVLNIESIDLWLSEIDFIFSQIDAEACYLMDLVRFLKVRLDIKQIDFNDTPPLLLEEVQKKIMNCRFTQNDVIQFIQFCEENKVTHNFVDLYNYLPYYVANNIFFYTWEEMCFLYYHFIKDRILFQESQISEINGRLNVIKQYIKLEYFSYNNRKNTQMSPESNFYKVLSVVDLNDFYSENSQY</sequence>
<dbReference type="Proteomes" id="UP000009168">
    <property type="component" value="Unassembled WGS sequence"/>
</dbReference>
<gene>
    <name evidence="3" type="ORF">TTHERM_01055730</name>
</gene>
<reference evidence="4" key="1">
    <citation type="journal article" date="2006" name="PLoS Biol.">
        <title>Macronuclear genome sequence of the ciliate Tetrahymena thermophila, a model eukaryote.</title>
        <authorList>
            <person name="Eisen J.A."/>
            <person name="Coyne R.S."/>
            <person name="Wu M."/>
            <person name="Wu D."/>
            <person name="Thiagarajan M."/>
            <person name="Wortman J.R."/>
            <person name="Badger J.H."/>
            <person name="Ren Q."/>
            <person name="Amedeo P."/>
            <person name="Jones K.M."/>
            <person name="Tallon L.J."/>
            <person name="Delcher A.L."/>
            <person name="Salzberg S.L."/>
            <person name="Silva J.C."/>
            <person name="Haas B.J."/>
            <person name="Majoros W.H."/>
            <person name="Farzad M."/>
            <person name="Carlton J.M."/>
            <person name="Smith R.K. Jr."/>
            <person name="Garg J."/>
            <person name="Pearlman R.E."/>
            <person name="Karrer K.M."/>
            <person name="Sun L."/>
            <person name="Manning G."/>
            <person name="Elde N.C."/>
            <person name="Turkewitz A.P."/>
            <person name="Asai D.J."/>
            <person name="Wilkes D.E."/>
            <person name="Wang Y."/>
            <person name="Cai H."/>
            <person name="Collins K."/>
            <person name="Stewart B.A."/>
            <person name="Lee S.R."/>
            <person name="Wilamowska K."/>
            <person name="Weinberg Z."/>
            <person name="Ruzzo W.L."/>
            <person name="Wloga D."/>
            <person name="Gaertig J."/>
            <person name="Frankel J."/>
            <person name="Tsao C.-C."/>
            <person name="Gorovsky M.A."/>
            <person name="Keeling P.J."/>
            <person name="Waller R.F."/>
            <person name="Patron N.J."/>
            <person name="Cherry J.M."/>
            <person name="Stover N.A."/>
            <person name="Krieger C.J."/>
            <person name="del Toro C."/>
            <person name="Ryder H.F."/>
            <person name="Williamson S.C."/>
            <person name="Barbeau R.A."/>
            <person name="Hamilton E.P."/>
            <person name="Orias E."/>
        </authorList>
    </citation>
    <scope>NUCLEOTIDE SEQUENCE [LARGE SCALE GENOMIC DNA]</scope>
    <source>
        <strain evidence="4">SB210</strain>
    </source>
</reference>
<feature type="compositionally biased region" description="Polar residues" evidence="2">
    <location>
        <begin position="278"/>
        <end position="287"/>
    </location>
</feature>
<accession>Q24HL4</accession>
<dbReference type="EMBL" id="GG662241">
    <property type="protein sequence ID" value="EAS07297.1"/>
    <property type="molecule type" value="Genomic_DNA"/>
</dbReference>
<dbReference type="InParanoid" id="Q24HL4"/>
<dbReference type="GeneID" id="7843696"/>
<dbReference type="KEGG" id="tet:TTHERM_01055730"/>
<evidence type="ECO:0000256" key="2">
    <source>
        <dbReference type="SAM" id="MobiDB-lite"/>
    </source>
</evidence>
<protein>
    <submittedName>
        <fullName evidence="3">Uncharacterized protein</fullName>
    </submittedName>
</protein>
<keyword evidence="1" id="KW-0175">Coiled coil</keyword>
<keyword evidence="4" id="KW-1185">Reference proteome</keyword>
<feature type="region of interest" description="Disordered" evidence="2">
    <location>
        <begin position="268"/>
        <end position="288"/>
    </location>
</feature>
<feature type="coiled-coil region" evidence="1">
    <location>
        <begin position="297"/>
        <end position="324"/>
    </location>
</feature>
<dbReference type="HOGENOM" id="CLU_419515_0_0_1"/>
<proteinExistence type="predicted"/>
<evidence type="ECO:0000256" key="1">
    <source>
        <dbReference type="SAM" id="Coils"/>
    </source>
</evidence>
<evidence type="ECO:0000313" key="3">
    <source>
        <dbReference type="EMBL" id="EAS07297.1"/>
    </source>
</evidence>
<organism evidence="3 4">
    <name type="scientific">Tetrahymena thermophila (strain SB210)</name>
    <dbReference type="NCBI Taxonomy" id="312017"/>
    <lineage>
        <taxon>Eukaryota</taxon>
        <taxon>Sar</taxon>
        <taxon>Alveolata</taxon>
        <taxon>Ciliophora</taxon>
        <taxon>Intramacronucleata</taxon>
        <taxon>Oligohymenophorea</taxon>
        <taxon>Hymenostomatida</taxon>
        <taxon>Tetrahymenina</taxon>
        <taxon>Tetrahymenidae</taxon>
        <taxon>Tetrahymena</taxon>
    </lineage>
</organism>
<dbReference type="AlphaFoldDB" id="Q24HL4"/>
<name>Q24HL4_TETTS</name>
<dbReference type="RefSeq" id="XP_001027539.1">
    <property type="nucleotide sequence ID" value="XM_001027539.2"/>
</dbReference>
<evidence type="ECO:0000313" key="4">
    <source>
        <dbReference type="Proteomes" id="UP000009168"/>
    </source>
</evidence>